<dbReference type="Proteomes" id="UP000054736">
    <property type="component" value="Unassembled WGS sequence"/>
</dbReference>
<dbReference type="RefSeq" id="WP_058494766.1">
    <property type="nucleotide sequence ID" value="NZ_CAAAIU010000003.1"/>
</dbReference>
<dbReference type="AlphaFoldDB" id="A0A0W0TBS2"/>
<dbReference type="EMBL" id="LNXY01000003">
    <property type="protein sequence ID" value="KTC93041.1"/>
    <property type="molecule type" value="Genomic_DNA"/>
</dbReference>
<gene>
    <name evidence="2" type="ORF">Ldro_0412</name>
</gene>
<organism evidence="2 3">
    <name type="scientific">Legionella drozanskii LLAP-1</name>
    <dbReference type="NCBI Taxonomy" id="1212489"/>
    <lineage>
        <taxon>Bacteria</taxon>
        <taxon>Pseudomonadati</taxon>
        <taxon>Pseudomonadota</taxon>
        <taxon>Gammaproteobacteria</taxon>
        <taxon>Legionellales</taxon>
        <taxon>Legionellaceae</taxon>
        <taxon>Legionella</taxon>
    </lineage>
</organism>
<evidence type="ECO:0000313" key="2">
    <source>
        <dbReference type="EMBL" id="KTC93041.1"/>
    </source>
</evidence>
<dbReference type="PATRIC" id="fig|1212489.4.peg.425"/>
<keyword evidence="3" id="KW-1185">Reference proteome</keyword>
<proteinExistence type="predicted"/>
<keyword evidence="1" id="KW-0812">Transmembrane</keyword>
<evidence type="ECO:0000313" key="3">
    <source>
        <dbReference type="Proteomes" id="UP000054736"/>
    </source>
</evidence>
<reference evidence="2 3" key="1">
    <citation type="submission" date="2015-11" db="EMBL/GenBank/DDBJ databases">
        <title>Genomic analysis of 38 Legionella species identifies large and diverse effector repertoires.</title>
        <authorList>
            <person name="Burstein D."/>
            <person name="Amaro F."/>
            <person name="Zusman T."/>
            <person name="Lifshitz Z."/>
            <person name="Cohen O."/>
            <person name="Gilbert J.A."/>
            <person name="Pupko T."/>
            <person name="Shuman H.A."/>
            <person name="Segal G."/>
        </authorList>
    </citation>
    <scope>NUCLEOTIDE SEQUENCE [LARGE SCALE GENOMIC DNA]</scope>
    <source>
        <strain evidence="2 3">ATCC 700990</strain>
    </source>
</reference>
<evidence type="ECO:0000256" key="1">
    <source>
        <dbReference type="SAM" id="Phobius"/>
    </source>
</evidence>
<feature type="transmembrane region" description="Helical" evidence="1">
    <location>
        <begin position="193"/>
        <end position="210"/>
    </location>
</feature>
<comment type="caution">
    <text evidence="2">The sequence shown here is derived from an EMBL/GenBank/DDBJ whole genome shotgun (WGS) entry which is preliminary data.</text>
</comment>
<name>A0A0W0TBS2_9GAMM</name>
<dbReference type="STRING" id="1212489.Ldro_0412"/>
<accession>A0A0W0TBS2</accession>
<dbReference type="OrthoDB" id="9980433at2"/>
<sequence length="222" mass="26009">MRQLNITVESEDINTSQELIELFQSNHVELSRLNPAYRNYSLNFIPHASTTLNYYSRNPMYYQKPAFDIKLRYSFADYRSHHELDDFKELEAFAYSYENFVRSRLGSSSEYMGRVSVSALQAIKNEREYLCRLAQQDRENWRDKQHPPTSYNYTPILFRTDYHSQRKARVELASAVVLTLIGLPLFFIEPITASFLLLAAAFLYIAASYHREQANQFAVSLV</sequence>
<keyword evidence="1" id="KW-1133">Transmembrane helix</keyword>
<protein>
    <submittedName>
        <fullName evidence="2">Uncharacterized protein</fullName>
    </submittedName>
</protein>
<keyword evidence="1" id="KW-0472">Membrane</keyword>